<evidence type="ECO:0000256" key="1">
    <source>
        <dbReference type="ARBA" id="ARBA00005594"/>
    </source>
</evidence>
<evidence type="ECO:0000256" key="8">
    <source>
        <dbReference type="ARBA" id="ARBA00030520"/>
    </source>
</evidence>
<dbReference type="PROSITE" id="PS00178">
    <property type="entry name" value="AA_TRNA_LIGASE_I"/>
    <property type="match status" value="1"/>
</dbReference>
<dbReference type="InterPro" id="IPR004493">
    <property type="entry name" value="Leu-tRNA-synth_Ia_arc/euk"/>
</dbReference>
<keyword evidence="3 9" id="KW-0436">Ligase</keyword>
<reference evidence="13" key="1">
    <citation type="journal article" date="2022" name="Int. J. Mol. Sci.">
        <title>Draft Genome of Tanacetum Coccineum: Genomic Comparison of Closely Related Tanacetum-Family Plants.</title>
        <authorList>
            <person name="Yamashiro T."/>
            <person name="Shiraishi A."/>
            <person name="Nakayama K."/>
            <person name="Satake H."/>
        </authorList>
    </citation>
    <scope>NUCLEOTIDE SEQUENCE</scope>
</reference>
<evidence type="ECO:0000256" key="6">
    <source>
        <dbReference type="ARBA" id="ARBA00022917"/>
    </source>
</evidence>
<dbReference type="InterPro" id="IPR009008">
    <property type="entry name" value="Val/Leu/Ile-tRNA-synth_edit"/>
</dbReference>
<proteinExistence type="inferred from homology"/>
<dbReference type="SUPFAM" id="SSF52374">
    <property type="entry name" value="Nucleotidylyl transferase"/>
    <property type="match status" value="1"/>
</dbReference>
<evidence type="ECO:0000256" key="7">
    <source>
        <dbReference type="ARBA" id="ARBA00023146"/>
    </source>
</evidence>
<sequence>MVDKENGSSFKRRDELLEIEHKVRKWWDESRVFEAEANDKPAKDGEKFFCTFPYPYMNGHLHLGHAYTITKAVFAAFYQRLRGANVLFPFGFHCTGMPIKASADKLKREIEQFGNPPYFPSIESDSKPESELADDVNTSGKRYKGKKSKTLSKSGPETYQWQIMRNFGLSDAEISTFQDPVTWLRFFPPLAIEDLKAFGLGADWRRSFITTDRNPFYDSFVRWQMNKLKESRKIVKDLGYIIYSPLDGQPCADHDRASGEGVTKDEYIIIKMEVVPPFPAKFESLSGKKVYLAAAIRPETMHCQTNVLVLPDGRYGAFEINESEVFVLTERAARNLAYQGLSRVPEMPTCLMELTGHDLIGLPLRSPLTLNEIICGSMDSVLTSKGTGIELACDSRDETKILSRRSEMLERGQAVVYFEPEKKVISRSGDECVVALTDQWCITYGEPSWKKKAKDCLKKMKIYSEKTTYGESSGRKDAEANTKSSSDFEKALDRIEKWACSRSFGLGTRIPWDEEFLVESLSDSTIYMAYYTVSHLLQNGEIFGEDTRSVKPEQLTDDVWDHIFLEGPEPKSSNIPSSLLKKMRKEFEYWYPFDLRVSGKDLIENHLTFCIYNHTAIFPERHWPRGFRCNGHIMLNNKKMSKSTGDFKTLKEAIEEFSADATRFSLADAGDGMDDANFVSKTANEAILWLTKEKEWMEEILADNSSKYRVGPPFTFADRVFANKINYAIKTTEKNYNEYKFREALKTGFHELQTARNDYILLCGMGGMNRELLWRFMDIQTRLIAPICPHYAEYVWRKLLKKEGFVIKAGWPEAENHDLILETAFEYLKSSISNFRKLIEKQVSGSKKGSVGKASTKRKPTTGLIYVKEEYEGWKKECVNILFDKFDSENRTFAPDKEILEALEQSLAISQEGNLNETKKHCMPFIKFKKDQASKLGAAALDRKLPFGEIDVLEENLEFIKRQLGLEHVEILSVTDPNAVIKAGSHASILQQTAPSPGSPTSIFFS</sequence>
<accession>A0ABQ4XEI6</accession>
<dbReference type="EMBL" id="BQNB010009444">
    <property type="protein sequence ID" value="GJS63629.1"/>
    <property type="molecule type" value="Genomic_DNA"/>
</dbReference>
<comment type="caution">
    <text evidence="13">The sequence shown here is derived from an EMBL/GenBank/DDBJ whole genome shotgun (WGS) entry which is preliminary data.</text>
</comment>
<dbReference type="SUPFAM" id="SSF50677">
    <property type="entry name" value="ValRS/IleRS/LeuRS editing domain"/>
    <property type="match status" value="1"/>
</dbReference>
<feature type="compositionally biased region" description="Basic residues" evidence="10">
    <location>
        <begin position="141"/>
        <end position="150"/>
    </location>
</feature>
<name>A0ABQ4XEI6_9ASTR</name>
<protein>
    <recommendedName>
        <fullName evidence="2">leucine--tRNA ligase</fullName>
        <ecNumber evidence="2">6.1.1.4</ecNumber>
    </recommendedName>
    <alternativeName>
        <fullName evidence="8">Leucyl-tRNA synthetase</fullName>
    </alternativeName>
</protein>
<keyword evidence="14" id="KW-1185">Reference proteome</keyword>
<dbReference type="Pfam" id="PF08264">
    <property type="entry name" value="Anticodon_1"/>
    <property type="match status" value="1"/>
</dbReference>
<dbReference type="InterPro" id="IPR014729">
    <property type="entry name" value="Rossmann-like_a/b/a_fold"/>
</dbReference>
<dbReference type="InterPro" id="IPR013155">
    <property type="entry name" value="M/V/L/I-tRNA-synth_anticd-bd"/>
</dbReference>
<keyword evidence="5 9" id="KW-0067">ATP-binding</keyword>
<evidence type="ECO:0000256" key="10">
    <source>
        <dbReference type="SAM" id="MobiDB-lite"/>
    </source>
</evidence>
<dbReference type="InterPro" id="IPR002300">
    <property type="entry name" value="aa-tRNA-synth_Ia"/>
</dbReference>
<organism evidence="13 14">
    <name type="scientific">Tanacetum coccineum</name>
    <dbReference type="NCBI Taxonomy" id="301880"/>
    <lineage>
        <taxon>Eukaryota</taxon>
        <taxon>Viridiplantae</taxon>
        <taxon>Streptophyta</taxon>
        <taxon>Embryophyta</taxon>
        <taxon>Tracheophyta</taxon>
        <taxon>Spermatophyta</taxon>
        <taxon>Magnoliopsida</taxon>
        <taxon>eudicotyledons</taxon>
        <taxon>Gunneridae</taxon>
        <taxon>Pentapetalae</taxon>
        <taxon>asterids</taxon>
        <taxon>campanulids</taxon>
        <taxon>Asterales</taxon>
        <taxon>Asteraceae</taxon>
        <taxon>Asteroideae</taxon>
        <taxon>Anthemideae</taxon>
        <taxon>Anthemidinae</taxon>
        <taxon>Tanacetum</taxon>
    </lineage>
</organism>
<dbReference type="InterPro" id="IPR001412">
    <property type="entry name" value="aa-tRNA-synth_I_CS"/>
</dbReference>
<keyword evidence="4 9" id="KW-0547">Nucleotide-binding</keyword>
<feature type="region of interest" description="Disordered" evidence="10">
    <location>
        <begin position="118"/>
        <end position="153"/>
    </location>
</feature>
<keyword evidence="6 9" id="KW-0648">Protein biosynthesis</keyword>
<dbReference type="EC" id="6.1.1.4" evidence="2"/>
<evidence type="ECO:0000259" key="11">
    <source>
        <dbReference type="Pfam" id="PF00133"/>
    </source>
</evidence>
<dbReference type="Proteomes" id="UP001151760">
    <property type="component" value="Unassembled WGS sequence"/>
</dbReference>
<dbReference type="InterPro" id="IPR009080">
    <property type="entry name" value="tRNAsynth_Ia_anticodon-bd"/>
</dbReference>
<gene>
    <name evidence="13" type="ORF">Tco_0678193</name>
</gene>
<evidence type="ECO:0000313" key="14">
    <source>
        <dbReference type="Proteomes" id="UP001151760"/>
    </source>
</evidence>
<keyword evidence="7 9" id="KW-0030">Aminoacyl-tRNA synthetase</keyword>
<evidence type="ECO:0000259" key="12">
    <source>
        <dbReference type="Pfam" id="PF08264"/>
    </source>
</evidence>
<evidence type="ECO:0000256" key="3">
    <source>
        <dbReference type="ARBA" id="ARBA00022598"/>
    </source>
</evidence>
<comment type="similarity">
    <text evidence="1 9">Belongs to the class-I aminoacyl-tRNA synthetase family.</text>
</comment>
<feature type="domain" description="Aminoacyl-tRNA synthetase class Ia" evidence="11">
    <location>
        <begin position="194"/>
        <end position="677"/>
    </location>
</feature>
<evidence type="ECO:0000313" key="13">
    <source>
        <dbReference type="EMBL" id="GJS63629.1"/>
    </source>
</evidence>
<dbReference type="Pfam" id="PF00133">
    <property type="entry name" value="tRNA-synt_1"/>
    <property type="match status" value="2"/>
</dbReference>
<dbReference type="Gene3D" id="3.40.50.620">
    <property type="entry name" value="HUPs"/>
    <property type="match status" value="2"/>
</dbReference>
<evidence type="ECO:0000256" key="4">
    <source>
        <dbReference type="ARBA" id="ARBA00022741"/>
    </source>
</evidence>
<dbReference type="SUPFAM" id="SSF47323">
    <property type="entry name" value="Anticodon-binding domain of a subclass of class I aminoacyl-tRNA synthetases"/>
    <property type="match status" value="1"/>
</dbReference>
<feature type="domain" description="Aminoacyl-tRNA synthetase class Ia" evidence="11">
    <location>
        <begin position="23"/>
        <end position="105"/>
    </location>
</feature>
<dbReference type="PANTHER" id="PTHR45794">
    <property type="entry name" value="LEUCYL-TRNA SYNTHETASE"/>
    <property type="match status" value="1"/>
</dbReference>
<dbReference type="GO" id="GO:0016874">
    <property type="term" value="F:ligase activity"/>
    <property type="evidence" value="ECO:0007669"/>
    <property type="project" value="UniProtKB-KW"/>
</dbReference>
<dbReference type="Gene3D" id="1.10.730.10">
    <property type="entry name" value="Isoleucyl-tRNA Synthetase, Domain 1"/>
    <property type="match status" value="1"/>
</dbReference>
<dbReference type="CDD" id="cd07959">
    <property type="entry name" value="Anticodon_Ia_Leu_AEc"/>
    <property type="match status" value="1"/>
</dbReference>
<feature type="domain" description="Methionyl/Valyl/Leucyl/Isoleucyl-tRNA synthetase anticodon-binding" evidence="12">
    <location>
        <begin position="718"/>
        <end position="841"/>
    </location>
</feature>
<dbReference type="PANTHER" id="PTHR45794:SF1">
    <property type="entry name" value="LEUCINE--TRNA LIGASE, CYTOPLASMIC"/>
    <property type="match status" value="1"/>
</dbReference>
<evidence type="ECO:0000256" key="5">
    <source>
        <dbReference type="ARBA" id="ARBA00022840"/>
    </source>
</evidence>
<evidence type="ECO:0000256" key="9">
    <source>
        <dbReference type="RuleBase" id="RU363035"/>
    </source>
</evidence>
<dbReference type="Gene3D" id="3.90.740.10">
    <property type="entry name" value="Valyl/Leucyl/Isoleucyl-tRNA synthetase, editing domain"/>
    <property type="match status" value="1"/>
</dbReference>
<reference evidence="13" key="2">
    <citation type="submission" date="2022-01" db="EMBL/GenBank/DDBJ databases">
        <authorList>
            <person name="Yamashiro T."/>
            <person name="Shiraishi A."/>
            <person name="Satake H."/>
            <person name="Nakayama K."/>
        </authorList>
    </citation>
    <scope>NUCLEOTIDE SEQUENCE</scope>
</reference>
<evidence type="ECO:0000256" key="2">
    <source>
        <dbReference type="ARBA" id="ARBA00013164"/>
    </source>
</evidence>
<dbReference type="CDD" id="cd00812">
    <property type="entry name" value="LeuRS_core"/>
    <property type="match status" value="1"/>
</dbReference>